<dbReference type="AlphaFoldDB" id="A0A0D3C5U9"/>
<dbReference type="Gramene" id="Bo4g191640.1">
    <property type="protein sequence ID" value="Bo4g191640.1"/>
    <property type="gene ID" value="Bo4g191640"/>
</dbReference>
<accession>A0A0D3C5U9</accession>
<dbReference type="Gene3D" id="1.20.58.1070">
    <property type="match status" value="1"/>
</dbReference>
<proteinExistence type="inferred from homology"/>
<dbReference type="HOGENOM" id="CLU_027828_1_0_1"/>
<dbReference type="PANTHER" id="PTHR12794:SF0">
    <property type="entry name" value="GEM-ASSOCIATED PROTEIN 2"/>
    <property type="match status" value="1"/>
</dbReference>
<dbReference type="OrthoDB" id="428895at2759"/>
<reference evidence="3 4" key="1">
    <citation type="journal article" date="2014" name="Genome Biol.">
        <title>Transcriptome and methylome profiling reveals relics of genome dominance in the mesopolyploid Brassica oleracea.</title>
        <authorList>
            <person name="Parkin I.A."/>
            <person name="Koh C."/>
            <person name="Tang H."/>
            <person name="Robinson S.J."/>
            <person name="Kagale S."/>
            <person name="Clarke W.E."/>
            <person name="Town C.D."/>
            <person name="Nixon J."/>
            <person name="Krishnakumar V."/>
            <person name="Bidwell S.L."/>
            <person name="Denoeud F."/>
            <person name="Belcram H."/>
            <person name="Links M.G."/>
            <person name="Just J."/>
            <person name="Clarke C."/>
            <person name="Bender T."/>
            <person name="Huebert T."/>
            <person name="Mason A.S."/>
            <person name="Pires J.C."/>
            <person name="Barker G."/>
            <person name="Moore J."/>
            <person name="Walley P.G."/>
            <person name="Manoli S."/>
            <person name="Batley J."/>
            <person name="Edwards D."/>
            <person name="Nelson M.N."/>
            <person name="Wang X."/>
            <person name="Paterson A.H."/>
            <person name="King G."/>
            <person name="Bancroft I."/>
            <person name="Chalhoub B."/>
            <person name="Sharpe A.G."/>
        </authorList>
    </citation>
    <scope>NUCLEOTIDE SEQUENCE</scope>
    <source>
        <strain evidence="3 4">cv. TO1000</strain>
    </source>
</reference>
<dbReference type="InterPro" id="IPR035426">
    <property type="entry name" value="Gemin2/Brr1"/>
</dbReference>
<comment type="similarity">
    <text evidence="1">Belongs to the gemin-2 family.</text>
</comment>
<dbReference type="Proteomes" id="UP000032141">
    <property type="component" value="Chromosome C4"/>
</dbReference>
<dbReference type="GO" id="GO:0032797">
    <property type="term" value="C:SMN complex"/>
    <property type="evidence" value="ECO:0007669"/>
    <property type="project" value="TreeGrafter"/>
</dbReference>
<dbReference type="Pfam" id="PF04938">
    <property type="entry name" value="SIP1"/>
    <property type="match status" value="1"/>
</dbReference>
<sequence>MTTRSDPDERLAQNPQTSSVKASIFRDGFSQESLKAVSLPPLEKEDSVREMMSSEKEVKSPPLASVLEKDEETIRSESAEASFSKERESMDVDCHGVFSVPEATSAFLEEDRHKMEEAVEADGSAACISEKKGQEDSDDQADVDTLAMASDVHIIEKNGNHQHQKVERVRVKDNAFVGRSVKIDVVDDTALLNVVPFYKKAKDHPKHKRNGGKHIVVSGKQQDKGNASKVGEGSQLRIMYSINQMKSMRYANMGNQKKLWSDVYARLLPELVNEYEGLVVSLKNQKTSKSNMRESGIGTKEVIDELTLEEEEEYTEENDDYNSILKPAFAVDGEPDFESGPPEDGFEYLRRVRWEAKRVPNVKVAKIDGNKYMTKEQSVYMPQIPEIPKCPDHLLPLKEWEDSLLSDFSHLRSVLDETMPSNQSIEDVLMEIFNKRLHTVPDESFGGLVSDIQGMDSMTQVSRLKKRIVLVEKESRLERSDCKWVVALCASVDTPLDGDTCACLKAFLRKCASLRALEVEDEQVIIMANMLITIAGRYFGQMK</sequence>
<feature type="compositionally biased region" description="Basic and acidic residues" evidence="2">
    <location>
        <begin position="72"/>
        <end position="87"/>
    </location>
</feature>
<dbReference type="KEGG" id="boe:106342270"/>
<evidence type="ECO:0000313" key="3">
    <source>
        <dbReference type="EnsemblPlants" id="Bo4g191640.1"/>
    </source>
</evidence>
<dbReference type="GO" id="GO:0000387">
    <property type="term" value="P:spliceosomal snRNP assembly"/>
    <property type="evidence" value="ECO:0007669"/>
    <property type="project" value="InterPro"/>
</dbReference>
<dbReference type="PANTHER" id="PTHR12794">
    <property type="entry name" value="GEMIN2"/>
    <property type="match status" value="1"/>
</dbReference>
<protein>
    <recommendedName>
        <fullName evidence="5">Gem-associated protein 2</fullName>
    </recommendedName>
</protein>
<evidence type="ECO:0008006" key="5">
    <source>
        <dbReference type="Google" id="ProtNLM"/>
    </source>
</evidence>
<keyword evidence="4" id="KW-1185">Reference proteome</keyword>
<evidence type="ECO:0000256" key="1">
    <source>
        <dbReference type="ARBA" id="ARBA00025758"/>
    </source>
</evidence>
<dbReference type="OMA" id="ERSDCKW"/>
<dbReference type="GO" id="GO:0005634">
    <property type="term" value="C:nucleus"/>
    <property type="evidence" value="ECO:0007669"/>
    <property type="project" value="TreeGrafter"/>
</dbReference>
<dbReference type="RefSeq" id="XP_013636603.1">
    <property type="nucleotide sequence ID" value="XM_013781149.1"/>
</dbReference>
<dbReference type="EnsemblPlants" id="Bo4g191640.1">
    <property type="protein sequence ID" value="Bo4g191640.1"/>
    <property type="gene ID" value="Bo4g191640"/>
</dbReference>
<name>A0A0D3C5U9_BRAOL</name>
<reference evidence="3" key="2">
    <citation type="submission" date="2015-03" db="UniProtKB">
        <authorList>
            <consortium name="EnsemblPlants"/>
        </authorList>
    </citation>
    <scope>IDENTIFICATION</scope>
</reference>
<feature type="compositionally biased region" description="Basic and acidic residues" evidence="2">
    <location>
        <begin position="42"/>
        <end position="59"/>
    </location>
</feature>
<evidence type="ECO:0000313" key="4">
    <source>
        <dbReference type="Proteomes" id="UP000032141"/>
    </source>
</evidence>
<dbReference type="GeneID" id="106342270"/>
<feature type="region of interest" description="Disordered" evidence="2">
    <location>
        <begin position="1"/>
        <end position="87"/>
    </location>
</feature>
<dbReference type="eggNOG" id="ENOG502QPK4">
    <property type="taxonomic scope" value="Eukaryota"/>
</dbReference>
<feature type="compositionally biased region" description="Basic and acidic residues" evidence="2">
    <location>
        <begin position="1"/>
        <end position="11"/>
    </location>
</feature>
<evidence type="ECO:0000256" key="2">
    <source>
        <dbReference type="SAM" id="MobiDB-lite"/>
    </source>
</evidence>
<organism evidence="3 4">
    <name type="scientific">Brassica oleracea var. oleracea</name>
    <dbReference type="NCBI Taxonomy" id="109376"/>
    <lineage>
        <taxon>Eukaryota</taxon>
        <taxon>Viridiplantae</taxon>
        <taxon>Streptophyta</taxon>
        <taxon>Embryophyta</taxon>
        <taxon>Tracheophyta</taxon>
        <taxon>Spermatophyta</taxon>
        <taxon>Magnoliopsida</taxon>
        <taxon>eudicotyledons</taxon>
        <taxon>Gunneridae</taxon>
        <taxon>Pentapetalae</taxon>
        <taxon>rosids</taxon>
        <taxon>malvids</taxon>
        <taxon>Brassicales</taxon>
        <taxon>Brassicaceae</taxon>
        <taxon>Brassiceae</taxon>
        <taxon>Brassica</taxon>
    </lineage>
</organism>
<dbReference type="STRING" id="109376.A0A0D3C5U9"/>